<dbReference type="EMBL" id="MU168218">
    <property type="protein sequence ID" value="KAG0138916.1"/>
    <property type="molecule type" value="Genomic_DNA"/>
</dbReference>
<keyword evidence="1" id="KW-0732">Signal</keyword>
<gene>
    <name evidence="2" type="ORF">CROQUDRAFT_102624</name>
</gene>
<evidence type="ECO:0000313" key="3">
    <source>
        <dbReference type="Proteomes" id="UP000886653"/>
    </source>
</evidence>
<name>A0A9P6N7Z4_9BASI</name>
<protein>
    <submittedName>
        <fullName evidence="2">Uncharacterized protein</fullName>
    </submittedName>
</protein>
<evidence type="ECO:0000256" key="1">
    <source>
        <dbReference type="SAM" id="SignalP"/>
    </source>
</evidence>
<accession>A0A9P6N7Z4</accession>
<feature type="signal peptide" evidence="1">
    <location>
        <begin position="1"/>
        <end position="17"/>
    </location>
</feature>
<feature type="chain" id="PRO_5040230241" evidence="1">
    <location>
        <begin position="18"/>
        <end position="234"/>
    </location>
</feature>
<keyword evidence="3" id="KW-1185">Reference proteome</keyword>
<reference evidence="2" key="1">
    <citation type="submission" date="2013-11" db="EMBL/GenBank/DDBJ databases">
        <title>Genome sequence of the fusiform rust pathogen reveals effectors for host alternation and coevolution with pine.</title>
        <authorList>
            <consortium name="DOE Joint Genome Institute"/>
            <person name="Smith K."/>
            <person name="Pendleton A."/>
            <person name="Kubisiak T."/>
            <person name="Anderson C."/>
            <person name="Salamov A."/>
            <person name="Aerts A."/>
            <person name="Riley R."/>
            <person name="Clum A."/>
            <person name="Lindquist E."/>
            <person name="Ence D."/>
            <person name="Campbell M."/>
            <person name="Kronenberg Z."/>
            <person name="Feau N."/>
            <person name="Dhillon B."/>
            <person name="Hamelin R."/>
            <person name="Burleigh J."/>
            <person name="Smith J."/>
            <person name="Yandell M."/>
            <person name="Nelson C."/>
            <person name="Grigoriev I."/>
            <person name="Davis J."/>
        </authorList>
    </citation>
    <scope>NUCLEOTIDE SEQUENCE</scope>
    <source>
        <strain evidence="2">G11</strain>
    </source>
</reference>
<evidence type="ECO:0000313" key="2">
    <source>
        <dbReference type="EMBL" id="KAG0138916.1"/>
    </source>
</evidence>
<dbReference type="AlphaFoldDB" id="A0A9P6N7Z4"/>
<sequence>MAVLRFFWFLLAASCYTFRIIPHSETQFAQRITNLRAVPYGERTFLDEVPLISAIKRDYHLHDPKVAQQVKPKGTLRSVRDYITKKWRAFMSTEMTFYYDTSKKVQLGASNMLIRNLAQRIQLLGLMPVEDDGFEGIRVVAHRRPQPVIYMALAALEQNDLPLKERLWALGALAGLEKYFSSIKEGGIKTDIFPGPLSRGELELSLIQTSVRELWNGSGLSDTGEWYYKKLYLE</sequence>
<comment type="caution">
    <text evidence="2">The sequence shown here is derived from an EMBL/GenBank/DDBJ whole genome shotgun (WGS) entry which is preliminary data.</text>
</comment>
<organism evidence="2 3">
    <name type="scientific">Cronartium quercuum f. sp. fusiforme G11</name>
    <dbReference type="NCBI Taxonomy" id="708437"/>
    <lineage>
        <taxon>Eukaryota</taxon>
        <taxon>Fungi</taxon>
        <taxon>Dikarya</taxon>
        <taxon>Basidiomycota</taxon>
        <taxon>Pucciniomycotina</taxon>
        <taxon>Pucciniomycetes</taxon>
        <taxon>Pucciniales</taxon>
        <taxon>Coleosporiaceae</taxon>
        <taxon>Cronartium</taxon>
    </lineage>
</organism>
<proteinExistence type="predicted"/>
<dbReference type="Proteomes" id="UP000886653">
    <property type="component" value="Unassembled WGS sequence"/>
</dbReference>